<evidence type="ECO:0000256" key="1">
    <source>
        <dbReference type="SAM" id="MobiDB-lite"/>
    </source>
</evidence>
<dbReference type="AlphaFoldDB" id="A0AAQ4EEA8"/>
<dbReference type="Proteomes" id="UP001321473">
    <property type="component" value="Unassembled WGS sequence"/>
</dbReference>
<evidence type="ECO:0000313" key="2">
    <source>
        <dbReference type="EMBL" id="KAK8773105.1"/>
    </source>
</evidence>
<proteinExistence type="predicted"/>
<protein>
    <submittedName>
        <fullName evidence="2">Uncharacterized protein</fullName>
    </submittedName>
</protein>
<gene>
    <name evidence="2" type="ORF">V5799_012350</name>
</gene>
<comment type="caution">
    <text evidence="2">The sequence shown here is derived from an EMBL/GenBank/DDBJ whole genome shotgun (WGS) entry which is preliminary data.</text>
</comment>
<feature type="region of interest" description="Disordered" evidence="1">
    <location>
        <begin position="43"/>
        <end position="66"/>
    </location>
</feature>
<evidence type="ECO:0000313" key="3">
    <source>
        <dbReference type="Proteomes" id="UP001321473"/>
    </source>
</evidence>
<dbReference type="EMBL" id="JARKHS020017332">
    <property type="protein sequence ID" value="KAK8773105.1"/>
    <property type="molecule type" value="Genomic_DNA"/>
</dbReference>
<feature type="compositionally biased region" description="Acidic residues" evidence="1">
    <location>
        <begin position="55"/>
        <end position="66"/>
    </location>
</feature>
<accession>A0AAQ4EEA8</accession>
<keyword evidence="3" id="KW-1185">Reference proteome</keyword>
<organism evidence="2 3">
    <name type="scientific">Amblyomma americanum</name>
    <name type="common">Lone star tick</name>
    <dbReference type="NCBI Taxonomy" id="6943"/>
    <lineage>
        <taxon>Eukaryota</taxon>
        <taxon>Metazoa</taxon>
        <taxon>Ecdysozoa</taxon>
        <taxon>Arthropoda</taxon>
        <taxon>Chelicerata</taxon>
        <taxon>Arachnida</taxon>
        <taxon>Acari</taxon>
        <taxon>Parasitiformes</taxon>
        <taxon>Ixodida</taxon>
        <taxon>Ixodoidea</taxon>
        <taxon>Ixodidae</taxon>
        <taxon>Amblyomminae</taxon>
        <taxon>Amblyomma</taxon>
    </lineage>
</organism>
<reference evidence="2 3" key="1">
    <citation type="journal article" date="2023" name="Arcadia Sci">
        <title>De novo assembly of a long-read Amblyomma americanum tick genome.</title>
        <authorList>
            <person name="Chou S."/>
            <person name="Poskanzer K.E."/>
            <person name="Rollins M."/>
            <person name="Thuy-Boun P.S."/>
        </authorList>
    </citation>
    <scope>NUCLEOTIDE SEQUENCE [LARGE SCALE GENOMIC DNA]</scope>
    <source>
        <strain evidence="2">F_SG_1</strain>
        <tissue evidence="2">Salivary glands</tissue>
    </source>
</reference>
<sequence>MMVVAAAISATSVLTKCAPSYQDDPCLEEHFCQLDNPNEDFHTGGMGHCKPFPENENDDADDADVR</sequence>
<name>A0AAQ4EEA8_AMBAM</name>